<feature type="compositionally biased region" description="Basic and acidic residues" evidence="1">
    <location>
        <begin position="181"/>
        <end position="205"/>
    </location>
</feature>
<evidence type="ECO:0000313" key="3">
    <source>
        <dbReference type="Proteomes" id="UP000799441"/>
    </source>
</evidence>
<dbReference type="PANTHER" id="PTHR18947:SF28">
    <property type="entry name" value="GIRDIN, ISOFORM A"/>
    <property type="match status" value="1"/>
</dbReference>
<protein>
    <submittedName>
        <fullName evidence="2">Uncharacterized protein</fullName>
    </submittedName>
</protein>
<name>A0A9P4UJS1_9PEZI</name>
<feature type="compositionally biased region" description="Basic and acidic residues" evidence="1">
    <location>
        <begin position="269"/>
        <end position="281"/>
    </location>
</feature>
<dbReference type="SUPFAM" id="SSF50370">
    <property type="entry name" value="Ricin B-like lectins"/>
    <property type="match status" value="1"/>
</dbReference>
<organism evidence="2 3">
    <name type="scientific">Polychaeton citri CBS 116435</name>
    <dbReference type="NCBI Taxonomy" id="1314669"/>
    <lineage>
        <taxon>Eukaryota</taxon>
        <taxon>Fungi</taxon>
        <taxon>Dikarya</taxon>
        <taxon>Ascomycota</taxon>
        <taxon>Pezizomycotina</taxon>
        <taxon>Dothideomycetes</taxon>
        <taxon>Dothideomycetidae</taxon>
        <taxon>Capnodiales</taxon>
        <taxon>Capnodiaceae</taxon>
        <taxon>Polychaeton</taxon>
    </lineage>
</organism>
<dbReference type="Proteomes" id="UP000799441">
    <property type="component" value="Unassembled WGS sequence"/>
</dbReference>
<dbReference type="GO" id="GO:0031122">
    <property type="term" value="P:cytoplasmic microtubule organization"/>
    <property type="evidence" value="ECO:0007669"/>
    <property type="project" value="TreeGrafter"/>
</dbReference>
<evidence type="ECO:0000256" key="1">
    <source>
        <dbReference type="SAM" id="MobiDB-lite"/>
    </source>
</evidence>
<proteinExistence type="predicted"/>
<keyword evidence="3" id="KW-1185">Reference proteome</keyword>
<accession>A0A9P4UJS1</accession>
<feature type="compositionally biased region" description="Polar residues" evidence="1">
    <location>
        <begin position="256"/>
        <end position="266"/>
    </location>
</feature>
<feature type="region of interest" description="Disordered" evidence="1">
    <location>
        <begin position="181"/>
        <end position="216"/>
    </location>
</feature>
<dbReference type="AlphaFoldDB" id="A0A9P4UJS1"/>
<sequence>MSEVFQASAPQTFPSGTQFYITAVNGGACIEPLANGLCVQKFYKEDPNQYWAAEYRGSSPNEICFKHVKTGKYMRSTGAAASSRIALADQPSARTWWTPRPGRAPGTFCMKATEFPDAWLCNQSASWNENAATYVYPYSLGWSHALAWYLMVAPGFTPEPIEAPEEIQAKKTVKQEIEAMEGERERLKQQVDEKKKEMEQLEAQRGDSGAALKKREEEIAAREKAVEERQQQLALAASENEKLKKEAEELKAKSATNNGSDSSAAKVTQLEKENETLKKQLESLNSSGNSASSDADRNTVAELDKLRAENEELKKQIHDSQWATTAPDASAKAVAQQSHGGTGRQGADSNGNGSSDAETEDIAFSQLQEENEDLRAQLIVAKRQACHFHHPKMQVRKMPPVKMTWK</sequence>
<dbReference type="GO" id="GO:0005815">
    <property type="term" value="C:microtubule organizing center"/>
    <property type="evidence" value="ECO:0007669"/>
    <property type="project" value="TreeGrafter"/>
</dbReference>
<feature type="region of interest" description="Disordered" evidence="1">
    <location>
        <begin position="237"/>
        <end position="361"/>
    </location>
</feature>
<dbReference type="EMBL" id="MU003865">
    <property type="protein sequence ID" value="KAF2716684.1"/>
    <property type="molecule type" value="Genomic_DNA"/>
</dbReference>
<feature type="compositionally biased region" description="Low complexity" evidence="1">
    <location>
        <begin position="283"/>
        <end position="293"/>
    </location>
</feature>
<dbReference type="GO" id="GO:0051959">
    <property type="term" value="F:dynein light intermediate chain binding"/>
    <property type="evidence" value="ECO:0007669"/>
    <property type="project" value="TreeGrafter"/>
</dbReference>
<feature type="compositionally biased region" description="Basic and acidic residues" evidence="1">
    <location>
        <begin position="239"/>
        <end position="252"/>
    </location>
</feature>
<dbReference type="GO" id="GO:0005737">
    <property type="term" value="C:cytoplasm"/>
    <property type="evidence" value="ECO:0007669"/>
    <property type="project" value="TreeGrafter"/>
</dbReference>
<dbReference type="GO" id="GO:0008017">
    <property type="term" value="F:microtubule binding"/>
    <property type="evidence" value="ECO:0007669"/>
    <property type="project" value="TreeGrafter"/>
</dbReference>
<dbReference type="InterPro" id="IPR035992">
    <property type="entry name" value="Ricin_B-like_lectins"/>
</dbReference>
<dbReference type="PANTHER" id="PTHR18947">
    <property type="entry name" value="HOOK PROTEINS"/>
    <property type="match status" value="1"/>
</dbReference>
<reference evidence="2" key="1">
    <citation type="journal article" date="2020" name="Stud. Mycol.">
        <title>101 Dothideomycetes genomes: a test case for predicting lifestyles and emergence of pathogens.</title>
        <authorList>
            <person name="Haridas S."/>
            <person name="Albert R."/>
            <person name="Binder M."/>
            <person name="Bloem J."/>
            <person name="Labutti K."/>
            <person name="Salamov A."/>
            <person name="Andreopoulos B."/>
            <person name="Baker S."/>
            <person name="Barry K."/>
            <person name="Bills G."/>
            <person name="Bluhm B."/>
            <person name="Cannon C."/>
            <person name="Castanera R."/>
            <person name="Culley D."/>
            <person name="Daum C."/>
            <person name="Ezra D."/>
            <person name="Gonzalez J."/>
            <person name="Henrissat B."/>
            <person name="Kuo A."/>
            <person name="Liang C."/>
            <person name="Lipzen A."/>
            <person name="Lutzoni F."/>
            <person name="Magnuson J."/>
            <person name="Mondo S."/>
            <person name="Nolan M."/>
            <person name="Ohm R."/>
            <person name="Pangilinan J."/>
            <person name="Park H.-J."/>
            <person name="Ramirez L."/>
            <person name="Alfaro M."/>
            <person name="Sun H."/>
            <person name="Tritt A."/>
            <person name="Yoshinaga Y."/>
            <person name="Zwiers L.-H."/>
            <person name="Turgeon B."/>
            <person name="Goodwin S."/>
            <person name="Spatafora J."/>
            <person name="Crous P."/>
            <person name="Grigoriev I."/>
        </authorList>
    </citation>
    <scope>NUCLEOTIDE SEQUENCE</scope>
    <source>
        <strain evidence="2">CBS 116435</strain>
    </source>
</reference>
<feature type="compositionally biased region" description="Basic and acidic residues" evidence="1">
    <location>
        <begin position="294"/>
        <end position="318"/>
    </location>
</feature>
<comment type="caution">
    <text evidence="2">The sequence shown here is derived from an EMBL/GenBank/DDBJ whole genome shotgun (WGS) entry which is preliminary data.</text>
</comment>
<gene>
    <name evidence="2" type="ORF">K431DRAFT_307589</name>
</gene>
<dbReference type="GO" id="GO:0030705">
    <property type="term" value="P:cytoskeleton-dependent intracellular transport"/>
    <property type="evidence" value="ECO:0007669"/>
    <property type="project" value="TreeGrafter"/>
</dbReference>
<evidence type="ECO:0000313" key="2">
    <source>
        <dbReference type="EMBL" id="KAF2716684.1"/>
    </source>
</evidence>
<feature type="compositionally biased region" description="Polar residues" evidence="1">
    <location>
        <begin position="347"/>
        <end position="356"/>
    </location>
</feature>